<protein>
    <submittedName>
        <fullName evidence="2">DUF3325 domain-containing protein</fullName>
    </submittedName>
</protein>
<keyword evidence="1" id="KW-1133">Transmembrane helix</keyword>
<feature type="transmembrane region" description="Helical" evidence="1">
    <location>
        <begin position="67"/>
        <end position="85"/>
    </location>
</feature>
<sequence length="111" mass="12082">MMLLAITVSFSAFTALSLAMDRHQADLHGKAAATPTRRRAWRWLGWALLALSFGLCVVDHGWAAGPVLWLGALTISGILIAFGLYPFRPRWIAPLAWALPALGLAVTLFAR</sequence>
<evidence type="ECO:0000313" key="2">
    <source>
        <dbReference type="EMBL" id="TGY34786.1"/>
    </source>
</evidence>
<keyword evidence="1" id="KW-0472">Membrane</keyword>
<accession>A0A4S2D161</accession>
<name>A0A4S2D161_STEMA</name>
<organism evidence="2 3">
    <name type="scientific">Stenotrophomonas maltophilia</name>
    <name type="common">Pseudomonas maltophilia</name>
    <name type="synonym">Xanthomonas maltophilia</name>
    <dbReference type="NCBI Taxonomy" id="40324"/>
    <lineage>
        <taxon>Bacteria</taxon>
        <taxon>Pseudomonadati</taxon>
        <taxon>Pseudomonadota</taxon>
        <taxon>Gammaproteobacteria</taxon>
        <taxon>Lysobacterales</taxon>
        <taxon>Lysobacteraceae</taxon>
        <taxon>Stenotrophomonas</taxon>
        <taxon>Stenotrophomonas maltophilia group</taxon>
    </lineage>
</organism>
<keyword evidence="1" id="KW-0812">Transmembrane</keyword>
<dbReference type="InterPro" id="IPR021762">
    <property type="entry name" value="DUF3325"/>
</dbReference>
<dbReference type="Proteomes" id="UP000306631">
    <property type="component" value="Unassembled WGS sequence"/>
</dbReference>
<evidence type="ECO:0000256" key="1">
    <source>
        <dbReference type="SAM" id="Phobius"/>
    </source>
</evidence>
<dbReference type="OrthoDB" id="6009065at2"/>
<reference evidence="2 3" key="1">
    <citation type="submission" date="2019-04" db="EMBL/GenBank/DDBJ databases">
        <title>Microbes associate with the intestines of laboratory mice.</title>
        <authorList>
            <person name="Navarre W."/>
            <person name="Wong E."/>
            <person name="Huang K."/>
            <person name="Tropini C."/>
            <person name="Ng K."/>
            <person name="Yu B."/>
        </authorList>
    </citation>
    <scope>NUCLEOTIDE SEQUENCE [LARGE SCALE GENOMIC DNA]</scope>
    <source>
        <strain evidence="2 3">NM62_B4-13</strain>
    </source>
</reference>
<dbReference type="RefSeq" id="WP_136004194.1">
    <property type="nucleotide sequence ID" value="NZ_SRYW01000005.1"/>
</dbReference>
<comment type="caution">
    <text evidence="2">The sequence shown here is derived from an EMBL/GenBank/DDBJ whole genome shotgun (WGS) entry which is preliminary data.</text>
</comment>
<gene>
    <name evidence="2" type="ORF">E5352_07175</name>
</gene>
<proteinExistence type="predicted"/>
<feature type="transmembrane region" description="Helical" evidence="1">
    <location>
        <begin position="43"/>
        <end position="60"/>
    </location>
</feature>
<evidence type="ECO:0000313" key="3">
    <source>
        <dbReference type="Proteomes" id="UP000306631"/>
    </source>
</evidence>
<dbReference type="AlphaFoldDB" id="A0A4S2D161"/>
<dbReference type="Pfam" id="PF11804">
    <property type="entry name" value="DUF3325"/>
    <property type="match status" value="1"/>
</dbReference>
<dbReference type="EMBL" id="SRYW01000005">
    <property type="protein sequence ID" value="TGY34786.1"/>
    <property type="molecule type" value="Genomic_DNA"/>
</dbReference>
<feature type="transmembrane region" description="Helical" evidence="1">
    <location>
        <begin position="91"/>
        <end position="110"/>
    </location>
</feature>